<reference evidence="7" key="2">
    <citation type="submission" date="2024-05" db="EMBL/GenBank/DDBJ databases">
        <authorList>
            <person name="Wolfe A."/>
        </authorList>
    </citation>
    <scope>NUCLEOTIDE SEQUENCE</scope>
    <source>
        <strain evidence="7">UMB1064</strain>
    </source>
</reference>
<feature type="domain" description="Amine oxidase" evidence="6">
    <location>
        <begin position="38"/>
        <end position="337"/>
    </location>
</feature>
<dbReference type="SUPFAM" id="SSF51905">
    <property type="entry name" value="FAD/NAD(P)-binding domain"/>
    <property type="match status" value="1"/>
</dbReference>
<organism evidence="7 8">
    <name type="scientific">Corynebacterium amycolatum</name>
    <dbReference type="NCBI Taxonomy" id="43765"/>
    <lineage>
        <taxon>Bacteria</taxon>
        <taxon>Bacillati</taxon>
        <taxon>Actinomycetota</taxon>
        <taxon>Actinomycetes</taxon>
        <taxon>Mycobacteriales</taxon>
        <taxon>Corynebacteriaceae</taxon>
        <taxon>Corynebacterium</taxon>
    </lineage>
</organism>
<dbReference type="NCBIfam" id="TIGR02734">
    <property type="entry name" value="crtI_fam"/>
    <property type="match status" value="1"/>
</dbReference>
<dbReference type="InterPro" id="IPR014105">
    <property type="entry name" value="Carotenoid/retinoid_OxRdtase"/>
</dbReference>
<evidence type="ECO:0000256" key="3">
    <source>
        <dbReference type="ARBA" id="ARBA00023002"/>
    </source>
</evidence>
<gene>
    <name evidence="7" type="primary">crtI</name>
    <name evidence="7" type="ORF">QP460_002860</name>
</gene>
<evidence type="ECO:0000256" key="2">
    <source>
        <dbReference type="ARBA" id="ARBA00022746"/>
    </source>
</evidence>
<evidence type="ECO:0000313" key="7">
    <source>
        <dbReference type="EMBL" id="MEO3716532.1"/>
    </source>
</evidence>
<dbReference type="AlphaFoldDB" id="A0AAW9SSB6"/>
<protein>
    <submittedName>
        <fullName evidence="7">Phytoene desaturase family protein</fullName>
        <ecNumber evidence="7">1.-.-.-</ecNumber>
    </submittedName>
</protein>
<evidence type="ECO:0000256" key="4">
    <source>
        <dbReference type="RuleBase" id="RU362075"/>
    </source>
</evidence>
<dbReference type="GO" id="GO:0016117">
    <property type="term" value="P:carotenoid biosynthetic process"/>
    <property type="evidence" value="ECO:0007669"/>
    <property type="project" value="UniProtKB-KW"/>
</dbReference>
<comment type="caution">
    <text evidence="7">The sequence shown here is derived from an EMBL/GenBank/DDBJ whole genome shotgun (WGS) entry which is preliminary data.</text>
</comment>
<dbReference type="Pfam" id="PF01593">
    <property type="entry name" value="Amino_oxidase"/>
    <property type="match status" value="1"/>
</dbReference>
<dbReference type="PANTHER" id="PTHR43734:SF1">
    <property type="entry name" value="PHYTOENE DESATURASE"/>
    <property type="match status" value="1"/>
</dbReference>
<feature type="region of interest" description="Disordered" evidence="5">
    <location>
        <begin position="1"/>
        <end position="22"/>
    </location>
</feature>
<proteinExistence type="inferred from homology"/>
<keyword evidence="2 4" id="KW-0125">Carotenoid biosynthesis</keyword>
<dbReference type="Proteomes" id="UP001223646">
    <property type="component" value="Unassembled WGS sequence"/>
</dbReference>
<comment type="pathway">
    <text evidence="1 4">Carotenoid biosynthesis.</text>
</comment>
<evidence type="ECO:0000256" key="1">
    <source>
        <dbReference type="ARBA" id="ARBA00004829"/>
    </source>
</evidence>
<dbReference type="GO" id="GO:0016491">
    <property type="term" value="F:oxidoreductase activity"/>
    <property type="evidence" value="ECO:0007669"/>
    <property type="project" value="UniProtKB-KW"/>
</dbReference>
<dbReference type="InterPro" id="IPR002937">
    <property type="entry name" value="Amino_oxidase"/>
</dbReference>
<dbReference type="EC" id="1.-.-.-" evidence="7"/>
<dbReference type="PANTHER" id="PTHR43734">
    <property type="entry name" value="PHYTOENE DESATURASE"/>
    <property type="match status" value="1"/>
</dbReference>
<evidence type="ECO:0000313" key="8">
    <source>
        <dbReference type="Proteomes" id="UP001223646"/>
    </source>
</evidence>
<name>A0AAW9SSB6_CORAY</name>
<dbReference type="EMBL" id="JASOOY020000011">
    <property type="protein sequence ID" value="MEO3716532.1"/>
    <property type="molecule type" value="Genomic_DNA"/>
</dbReference>
<reference evidence="7" key="1">
    <citation type="submission" date="2023-05" db="EMBL/GenBank/DDBJ databases">
        <authorList>
            <person name="Du J."/>
        </authorList>
    </citation>
    <scope>NUCLEOTIDE SEQUENCE</scope>
    <source>
        <strain evidence="7">UMB1064</strain>
    </source>
</reference>
<accession>A0AAW9SSB6</accession>
<dbReference type="Gene3D" id="3.50.50.60">
    <property type="entry name" value="FAD/NAD(P)-binding domain"/>
    <property type="match status" value="1"/>
</dbReference>
<evidence type="ECO:0000256" key="5">
    <source>
        <dbReference type="SAM" id="MobiDB-lite"/>
    </source>
</evidence>
<dbReference type="RefSeq" id="WP_284825562.1">
    <property type="nucleotide sequence ID" value="NZ_JASOOY020000011.1"/>
</dbReference>
<dbReference type="InterPro" id="IPR036188">
    <property type="entry name" value="FAD/NAD-bd_sf"/>
</dbReference>
<keyword evidence="3 4" id="KW-0560">Oxidoreductase</keyword>
<evidence type="ECO:0000259" key="6">
    <source>
        <dbReference type="Pfam" id="PF01593"/>
    </source>
</evidence>
<comment type="similarity">
    <text evidence="4">Belongs to the carotenoid/retinoid oxidoreductase family.</text>
</comment>
<sequence>MPAASPTRALSNSPRLRRAITRPHKGATPRLTIIGAGLSGLTAALYAIADGYDVTVVERESFVGGRCASEPVTVDIDEQSLIAVFDTGATVWTMPSLVDDALAAVGLYARDIDPGFSASPITPTYRAEFATRGGLDVFSNEDMMADELARFGASDSTVTGYRKLRAWLQSLFNACFDNFMSRSFDRVTDLFTGPGALRDLTTLLRLGAFGALEPKIRAFLGDNDLARVFSFQALYAGVPPAKARAVYGCISHMDTSMGVYYPHSPAFGSGIGAVSELLAEAVRRAGGTIDFGVDVTGLKLDEAGFVSAVTTATGERPADAVIATTDLPVVQSWLHDATTSAASSSSKWRGLRSVVKRTGARRLFPVRFSPSAVVAHGLIPVSETTTWPKRHHLISFGEKWNETFEEISSPRHGKLMSDPSLLVTRPAVSAPERIVTDANGVQWEPVSVLAPCPNLQSANLIWSRIGGDYVAKITAELERRGLTGISTKWRVGRIDTPQQWQERDMGVGSPFGLAHLFRQTGPFRPRNFSPKMPKNLTLAGSTTVPGVGVPTVMISGRLAAQRFETP</sequence>